<sequence length="236" mass="26296">MEERKEECPEECPDDSDGWVEEALQTDFMAANMLMRLSGEGRPPQKWLRRLPRSRQHHPSNPTGRVKDLQESARASPTTPLSFSGSSSPSASDEPTRPTNRTRRLNDSDYPAARAEAAATDTIWKMCGSKTDMGLKTRTKKRKTIAELREEENSLLMDRGELIKEVEILQATYKDLMLKNGKLKKLKLDLESRSAAKASSTDSPPVVKASIITASNLPPVINNTINLPDLNLLPPE</sequence>
<dbReference type="EMBL" id="CM056812">
    <property type="protein sequence ID" value="KAJ8617531.1"/>
    <property type="molecule type" value="Genomic_DNA"/>
</dbReference>
<comment type="caution">
    <text evidence="1">The sequence shown here is derived from an EMBL/GenBank/DDBJ whole genome shotgun (WGS) entry which is preliminary data.</text>
</comment>
<proteinExistence type="predicted"/>
<evidence type="ECO:0000313" key="2">
    <source>
        <dbReference type="Proteomes" id="UP001234297"/>
    </source>
</evidence>
<protein>
    <submittedName>
        <fullName evidence="1">Uncharacterized protein</fullName>
    </submittedName>
</protein>
<accession>A0ACC2K903</accession>
<dbReference type="Proteomes" id="UP001234297">
    <property type="component" value="Chromosome 4"/>
</dbReference>
<evidence type="ECO:0000313" key="1">
    <source>
        <dbReference type="EMBL" id="KAJ8617531.1"/>
    </source>
</evidence>
<name>A0ACC2K903_PERAE</name>
<keyword evidence="2" id="KW-1185">Reference proteome</keyword>
<organism evidence="1 2">
    <name type="scientific">Persea americana</name>
    <name type="common">Avocado</name>
    <dbReference type="NCBI Taxonomy" id="3435"/>
    <lineage>
        <taxon>Eukaryota</taxon>
        <taxon>Viridiplantae</taxon>
        <taxon>Streptophyta</taxon>
        <taxon>Embryophyta</taxon>
        <taxon>Tracheophyta</taxon>
        <taxon>Spermatophyta</taxon>
        <taxon>Magnoliopsida</taxon>
        <taxon>Magnoliidae</taxon>
        <taxon>Laurales</taxon>
        <taxon>Lauraceae</taxon>
        <taxon>Persea</taxon>
    </lineage>
</organism>
<gene>
    <name evidence="1" type="ORF">MRB53_013717</name>
</gene>
<reference evidence="1 2" key="1">
    <citation type="journal article" date="2022" name="Hortic Res">
        <title>A haplotype resolved chromosomal level avocado genome allows analysis of novel avocado genes.</title>
        <authorList>
            <person name="Nath O."/>
            <person name="Fletcher S.J."/>
            <person name="Hayward A."/>
            <person name="Shaw L.M."/>
            <person name="Masouleh A.K."/>
            <person name="Furtado A."/>
            <person name="Henry R.J."/>
            <person name="Mitter N."/>
        </authorList>
    </citation>
    <scope>NUCLEOTIDE SEQUENCE [LARGE SCALE GENOMIC DNA]</scope>
    <source>
        <strain evidence="2">cv. Hass</strain>
    </source>
</reference>